<name>A0A9J6DHR7_RHIMP</name>
<dbReference type="EMBL" id="JABSTU010000009">
    <property type="protein sequence ID" value="KAH8021733.1"/>
    <property type="molecule type" value="Genomic_DNA"/>
</dbReference>
<dbReference type="Proteomes" id="UP000821866">
    <property type="component" value="Chromosome 7"/>
</dbReference>
<evidence type="ECO:0000256" key="1">
    <source>
        <dbReference type="SAM" id="MobiDB-lite"/>
    </source>
</evidence>
<organism evidence="2 3">
    <name type="scientific">Rhipicephalus microplus</name>
    <name type="common">Cattle tick</name>
    <name type="synonym">Boophilus microplus</name>
    <dbReference type="NCBI Taxonomy" id="6941"/>
    <lineage>
        <taxon>Eukaryota</taxon>
        <taxon>Metazoa</taxon>
        <taxon>Ecdysozoa</taxon>
        <taxon>Arthropoda</taxon>
        <taxon>Chelicerata</taxon>
        <taxon>Arachnida</taxon>
        <taxon>Acari</taxon>
        <taxon>Parasitiformes</taxon>
        <taxon>Ixodida</taxon>
        <taxon>Ixodoidea</taxon>
        <taxon>Ixodidae</taxon>
        <taxon>Rhipicephalinae</taxon>
        <taxon>Rhipicephalus</taxon>
        <taxon>Boophilus</taxon>
    </lineage>
</organism>
<evidence type="ECO:0000313" key="3">
    <source>
        <dbReference type="Proteomes" id="UP000821866"/>
    </source>
</evidence>
<feature type="region of interest" description="Disordered" evidence="1">
    <location>
        <begin position="113"/>
        <end position="142"/>
    </location>
</feature>
<comment type="caution">
    <text evidence="2">The sequence shown here is derived from an EMBL/GenBank/DDBJ whole genome shotgun (WGS) entry which is preliminary data.</text>
</comment>
<evidence type="ECO:0008006" key="4">
    <source>
        <dbReference type="Google" id="ProtNLM"/>
    </source>
</evidence>
<dbReference type="AlphaFoldDB" id="A0A9J6DHR7"/>
<sequence>MFDGESSSPESWFTFYEYACNENCWCSDEDKVKNMRLFLSGIAKSWSGSALSYFYEKRRLLQLADSSLPETSVVPLIIYGLSPDFQKQIQMRGPKAVGELLQGMRDLYLQGQETQRQPMTPAARNTEATQAEERRPLASWRPTATPVHFLTAQGGSDHGEELDDVTKN</sequence>
<gene>
    <name evidence="2" type="ORF">HPB51_016681</name>
</gene>
<proteinExistence type="predicted"/>
<keyword evidence="3" id="KW-1185">Reference proteome</keyword>
<evidence type="ECO:0000313" key="2">
    <source>
        <dbReference type="EMBL" id="KAH8021733.1"/>
    </source>
</evidence>
<reference evidence="2" key="1">
    <citation type="journal article" date="2020" name="Cell">
        <title>Large-Scale Comparative Analyses of Tick Genomes Elucidate Their Genetic Diversity and Vector Capacities.</title>
        <authorList>
            <consortium name="Tick Genome and Microbiome Consortium (TIGMIC)"/>
            <person name="Jia N."/>
            <person name="Wang J."/>
            <person name="Shi W."/>
            <person name="Du L."/>
            <person name="Sun Y."/>
            <person name="Zhan W."/>
            <person name="Jiang J.F."/>
            <person name="Wang Q."/>
            <person name="Zhang B."/>
            <person name="Ji P."/>
            <person name="Bell-Sakyi L."/>
            <person name="Cui X.M."/>
            <person name="Yuan T.T."/>
            <person name="Jiang B.G."/>
            <person name="Yang W.F."/>
            <person name="Lam T.T."/>
            <person name="Chang Q.C."/>
            <person name="Ding S.J."/>
            <person name="Wang X.J."/>
            <person name="Zhu J.G."/>
            <person name="Ruan X.D."/>
            <person name="Zhao L."/>
            <person name="Wei J.T."/>
            <person name="Ye R.Z."/>
            <person name="Que T.C."/>
            <person name="Du C.H."/>
            <person name="Zhou Y.H."/>
            <person name="Cheng J.X."/>
            <person name="Dai P.F."/>
            <person name="Guo W.B."/>
            <person name="Han X.H."/>
            <person name="Huang E.J."/>
            <person name="Li L.F."/>
            <person name="Wei W."/>
            <person name="Gao Y.C."/>
            <person name="Liu J.Z."/>
            <person name="Shao H.Z."/>
            <person name="Wang X."/>
            <person name="Wang C.C."/>
            <person name="Yang T.C."/>
            <person name="Huo Q.B."/>
            <person name="Li W."/>
            <person name="Chen H.Y."/>
            <person name="Chen S.E."/>
            <person name="Zhou L.G."/>
            <person name="Ni X.B."/>
            <person name="Tian J.H."/>
            <person name="Sheng Y."/>
            <person name="Liu T."/>
            <person name="Pan Y.S."/>
            <person name="Xia L.Y."/>
            <person name="Li J."/>
            <person name="Zhao F."/>
            <person name="Cao W.C."/>
        </authorList>
    </citation>
    <scope>NUCLEOTIDE SEQUENCE</scope>
    <source>
        <strain evidence="2">Rmic-2018</strain>
    </source>
</reference>
<reference evidence="2" key="2">
    <citation type="submission" date="2021-09" db="EMBL/GenBank/DDBJ databases">
        <authorList>
            <person name="Jia N."/>
            <person name="Wang J."/>
            <person name="Shi W."/>
            <person name="Du L."/>
            <person name="Sun Y."/>
            <person name="Zhan W."/>
            <person name="Jiang J."/>
            <person name="Wang Q."/>
            <person name="Zhang B."/>
            <person name="Ji P."/>
            <person name="Sakyi L.B."/>
            <person name="Cui X."/>
            <person name="Yuan T."/>
            <person name="Jiang B."/>
            <person name="Yang W."/>
            <person name="Lam T.T.-Y."/>
            <person name="Chang Q."/>
            <person name="Ding S."/>
            <person name="Wang X."/>
            <person name="Zhu J."/>
            <person name="Ruan X."/>
            <person name="Zhao L."/>
            <person name="Wei J."/>
            <person name="Que T."/>
            <person name="Du C."/>
            <person name="Cheng J."/>
            <person name="Dai P."/>
            <person name="Han X."/>
            <person name="Huang E."/>
            <person name="Gao Y."/>
            <person name="Liu J."/>
            <person name="Shao H."/>
            <person name="Ye R."/>
            <person name="Li L."/>
            <person name="Wei W."/>
            <person name="Wang X."/>
            <person name="Wang C."/>
            <person name="Huo Q."/>
            <person name="Li W."/>
            <person name="Guo W."/>
            <person name="Chen H."/>
            <person name="Chen S."/>
            <person name="Zhou L."/>
            <person name="Zhou L."/>
            <person name="Ni X."/>
            <person name="Tian J."/>
            <person name="Zhou Y."/>
            <person name="Sheng Y."/>
            <person name="Liu T."/>
            <person name="Pan Y."/>
            <person name="Xia L."/>
            <person name="Li J."/>
            <person name="Zhao F."/>
            <person name="Cao W."/>
        </authorList>
    </citation>
    <scope>NUCLEOTIDE SEQUENCE</scope>
    <source>
        <strain evidence="2">Rmic-2018</strain>
        <tissue evidence="2">Larvae</tissue>
    </source>
</reference>
<protein>
    <recommendedName>
        <fullName evidence="4">Tick transposon</fullName>
    </recommendedName>
</protein>
<accession>A0A9J6DHR7</accession>